<dbReference type="EMBL" id="MVHG01000112">
    <property type="protein sequence ID" value="ORA07953.1"/>
    <property type="molecule type" value="Genomic_DNA"/>
</dbReference>
<dbReference type="AlphaFoldDB" id="A0A1W9Z6K0"/>
<organism evidence="1 2">
    <name type="scientific">Mycobacterium arosiense ATCC BAA-1401 = DSM 45069</name>
    <dbReference type="NCBI Taxonomy" id="1265311"/>
    <lineage>
        <taxon>Bacteria</taxon>
        <taxon>Bacillati</taxon>
        <taxon>Actinomycetota</taxon>
        <taxon>Actinomycetes</taxon>
        <taxon>Mycobacteriales</taxon>
        <taxon>Mycobacteriaceae</taxon>
        <taxon>Mycobacterium</taxon>
        <taxon>Mycobacterium avium complex (MAC)</taxon>
    </lineage>
</organism>
<accession>A0A1W9Z6K0</accession>
<evidence type="ECO:0000313" key="2">
    <source>
        <dbReference type="Proteomes" id="UP000192707"/>
    </source>
</evidence>
<gene>
    <name evidence="1" type="ORF">BST14_25590</name>
</gene>
<reference evidence="1 2" key="1">
    <citation type="submission" date="2016-12" db="EMBL/GenBank/DDBJ databases">
        <title>The new phylogeny of genus Mycobacterium.</title>
        <authorList>
            <person name="Tortoli E."/>
            <person name="Trovato A."/>
            <person name="Cirillo D.M."/>
        </authorList>
    </citation>
    <scope>NUCLEOTIDE SEQUENCE [LARGE SCALE GENOMIC DNA]</scope>
    <source>
        <strain evidence="1 2">DSM 45069</strain>
    </source>
</reference>
<keyword evidence="2" id="KW-1185">Reference proteome</keyword>
<comment type="caution">
    <text evidence="1">The sequence shown here is derived from an EMBL/GenBank/DDBJ whole genome shotgun (WGS) entry which is preliminary data.</text>
</comment>
<dbReference type="Proteomes" id="UP000192707">
    <property type="component" value="Unassembled WGS sequence"/>
</dbReference>
<protein>
    <submittedName>
        <fullName evidence="1">Uncharacterized protein</fullName>
    </submittedName>
</protein>
<name>A0A1W9Z6K0_MYCAI</name>
<evidence type="ECO:0000313" key="1">
    <source>
        <dbReference type="EMBL" id="ORA07953.1"/>
    </source>
</evidence>
<proteinExistence type="predicted"/>
<sequence length="80" mass="8656">MWLTHSIGPSAGWAKQGVIIAAEHAESAAQLRAGFAADRRRREQARRHANGHPVTLRALPDHDALFGVDFTVPTTETSNG</sequence>